<feature type="domain" description="Major capsid protein C-terminal" evidence="1">
    <location>
        <begin position="273"/>
        <end position="375"/>
    </location>
</feature>
<dbReference type="GO" id="GO:0005198">
    <property type="term" value="F:structural molecule activity"/>
    <property type="evidence" value="ECO:0007669"/>
    <property type="project" value="InterPro"/>
</dbReference>
<dbReference type="InterPro" id="IPR038519">
    <property type="entry name" value="MCP_C_sf"/>
</dbReference>
<dbReference type="InterPro" id="IPR031654">
    <property type="entry name" value="Capsid_N"/>
</dbReference>
<protein>
    <recommendedName>
        <fullName evidence="4">Major capsid protein N-terminal domain-containing protein</fullName>
    </recommendedName>
</protein>
<organism evidence="3">
    <name type="scientific">viral metagenome</name>
    <dbReference type="NCBI Taxonomy" id="1070528"/>
    <lineage>
        <taxon>unclassified sequences</taxon>
        <taxon>metagenomes</taxon>
        <taxon>organismal metagenomes</taxon>
    </lineage>
</organism>
<dbReference type="AlphaFoldDB" id="A0A6C0CYI9"/>
<dbReference type="Pfam" id="PF16903">
    <property type="entry name" value="Capsid_N"/>
    <property type="match status" value="2"/>
</dbReference>
<evidence type="ECO:0000259" key="1">
    <source>
        <dbReference type="Pfam" id="PF04451"/>
    </source>
</evidence>
<sequence length="478" mass="53324">MGGGLMQLVAYGAQDIYLTSNPQITFFKVVYRRHTNFSREVIKQTFDGTPSAGSFMNVTISRNGDLVHKVYLETPAKKLDTGRLAHNPGHSLIDYVELEIGGQQIDKIYGHWMEVWARLTQKNETSVVGFLDAAGHDSFVQVSGLPSSVTVAYNEKAQNIPQDKPDNSSHVTVHRPSTRYQKLAGGGGITSHHPDNTGVAQITTRDIPELSIPLPFWFCKNPGLSLPLIALQYHEVKLKLKFSNRISSGGGFYFNSGDDLNIWAEYIYLDTPERRRFAQGTHEYLIEQVQRNTGISTRPGNGSYCNATIDLNFNHPVKELIFAADFYNKTDWYGVLPGIANYKTNLTLKLNGHDRFSANRRWQYFSKTQIFEHHTGPGNLYGGLEGVMSKERNDNNASGSDVVDFGKLDQIGVYSFALKPEEHQPSGTCNFSRIDSTRLIINDLYSGVNGDAIELVVYAINYNVLRIMSGMGGLAYSN</sequence>
<evidence type="ECO:0000259" key="2">
    <source>
        <dbReference type="Pfam" id="PF16903"/>
    </source>
</evidence>
<dbReference type="Gene3D" id="2.70.9.10">
    <property type="entry name" value="Adenovirus Type 2 Hexon, domain 4"/>
    <property type="match status" value="1"/>
</dbReference>
<feature type="domain" description="Major capsid protein C-terminal" evidence="1">
    <location>
        <begin position="411"/>
        <end position="473"/>
    </location>
</feature>
<reference evidence="3" key="1">
    <citation type="journal article" date="2020" name="Nature">
        <title>Giant virus diversity and host interactions through global metagenomics.</title>
        <authorList>
            <person name="Schulz F."/>
            <person name="Roux S."/>
            <person name="Paez-Espino D."/>
            <person name="Jungbluth S."/>
            <person name="Walsh D.A."/>
            <person name="Denef V.J."/>
            <person name="McMahon K.D."/>
            <person name="Konstantinidis K.T."/>
            <person name="Eloe-Fadrosh E.A."/>
            <person name="Kyrpides N.C."/>
            <person name="Woyke T."/>
        </authorList>
    </citation>
    <scope>NUCLEOTIDE SEQUENCE</scope>
    <source>
        <strain evidence="3">GVMAG-M-3300023110-24</strain>
    </source>
</reference>
<dbReference type="Pfam" id="PF04451">
    <property type="entry name" value="Capsid_NCLDV"/>
    <property type="match status" value="2"/>
</dbReference>
<dbReference type="InterPro" id="IPR007542">
    <property type="entry name" value="MCP_C"/>
</dbReference>
<name>A0A6C0CYI9_9ZZZZ</name>
<accession>A0A6C0CYI9</accession>
<dbReference type="SUPFAM" id="SSF49749">
    <property type="entry name" value="Group II dsDNA viruses VP"/>
    <property type="match status" value="3"/>
</dbReference>
<proteinExistence type="predicted"/>
<feature type="domain" description="Major capsid protein N-terminal" evidence="2">
    <location>
        <begin position="25"/>
        <end position="125"/>
    </location>
</feature>
<dbReference type="InterPro" id="IPR016112">
    <property type="entry name" value="VP_dsDNA_II"/>
</dbReference>
<dbReference type="Gene3D" id="2.70.9.20">
    <property type="entry name" value="Major capsid protein Vp54"/>
    <property type="match status" value="1"/>
</dbReference>
<evidence type="ECO:0000313" key="3">
    <source>
        <dbReference type="EMBL" id="QHT09232.1"/>
    </source>
</evidence>
<feature type="domain" description="Major capsid protein N-terminal" evidence="2">
    <location>
        <begin position="204"/>
        <end position="270"/>
    </location>
</feature>
<evidence type="ECO:0008006" key="4">
    <source>
        <dbReference type="Google" id="ProtNLM"/>
    </source>
</evidence>
<dbReference type="EMBL" id="MN739508">
    <property type="protein sequence ID" value="QHT09232.1"/>
    <property type="molecule type" value="Genomic_DNA"/>
</dbReference>